<evidence type="ECO:0000313" key="16">
    <source>
        <dbReference type="Proteomes" id="UP000198636"/>
    </source>
</evidence>
<keyword evidence="10 12" id="KW-0413">Isomerase</keyword>
<keyword evidence="8 12" id="KW-0028">Amino-acid biosynthesis</keyword>
<dbReference type="InterPro" id="IPR006063">
    <property type="entry name" value="HisA_bact_arch"/>
</dbReference>
<evidence type="ECO:0000256" key="11">
    <source>
        <dbReference type="ARBA" id="ARBA00030547"/>
    </source>
</evidence>
<dbReference type="CDD" id="cd04732">
    <property type="entry name" value="HisA"/>
    <property type="match status" value="1"/>
</dbReference>
<dbReference type="GO" id="GO:0000105">
    <property type="term" value="P:L-histidine biosynthetic process"/>
    <property type="evidence" value="ECO:0007669"/>
    <property type="project" value="UniProtKB-UniRule"/>
</dbReference>
<comment type="pathway">
    <text evidence="3 12 14">Amino-acid biosynthesis; L-histidine biosynthesis; L-histidine from 5-phospho-alpha-D-ribose 1-diphosphate: step 4/9.</text>
</comment>
<dbReference type="HAMAP" id="MF_01014">
    <property type="entry name" value="HisA"/>
    <property type="match status" value="1"/>
</dbReference>
<dbReference type="OrthoDB" id="9807749at2"/>
<dbReference type="InterPro" id="IPR023016">
    <property type="entry name" value="HisA/PriA"/>
</dbReference>
<evidence type="ECO:0000256" key="3">
    <source>
        <dbReference type="ARBA" id="ARBA00005133"/>
    </source>
</evidence>
<protein>
    <recommendedName>
        <fullName evidence="6 12">1-(5-phosphoribosyl)-5-[(5-phosphoribosylamino)methylideneamino] imidazole-4-carboxamide isomerase</fullName>
        <ecNumber evidence="5 12">5.3.1.16</ecNumber>
    </recommendedName>
    <alternativeName>
        <fullName evidence="11 12">Phosphoribosylformimino-5-aminoimidazole carboxamide ribotide isomerase</fullName>
    </alternativeName>
</protein>
<dbReference type="EMBL" id="FMUS01000001">
    <property type="protein sequence ID" value="SCX75761.1"/>
    <property type="molecule type" value="Genomic_DNA"/>
</dbReference>
<dbReference type="PANTHER" id="PTHR43090:SF2">
    <property type="entry name" value="1-(5-PHOSPHORIBOSYL)-5-[(5-PHOSPHORIBOSYLAMINO)METHYLIDENEAMINO] IMIDAZOLE-4-CARBOXAMIDE ISOMERASE"/>
    <property type="match status" value="1"/>
</dbReference>
<evidence type="ECO:0000256" key="2">
    <source>
        <dbReference type="ARBA" id="ARBA00004496"/>
    </source>
</evidence>
<comment type="similarity">
    <text evidence="4 12 13">Belongs to the HisA/HisF family.</text>
</comment>
<gene>
    <name evidence="12" type="primary">hisA</name>
    <name evidence="15" type="ORF">SAMN03080606_00065</name>
</gene>
<dbReference type="RefSeq" id="WP_091538628.1">
    <property type="nucleotide sequence ID" value="NZ_FMUS01000001.1"/>
</dbReference>
<evidence type="ECO:0000256" key="4">
    <source>
        <dbReference type="ARBA" id="ARBA00009667"/>
    </source>
</evidence>
<name>A0A1G5AD22_9FIRM</name>
<dbReference type="SUPFAM" id="SSF51366">
    <property type="entry name" value="Ribulose-phoshate binding barrel"/>
    <property type="match status" value="1"/>
</dbReference>
<dbReference type="Proteomes" id="UP000198636">
    <property type="component" value="Unassembled WGS sequence"/>
</dbReference>
<keyword evidence="16" id="KW-1185">Reference proteome</keyword>
<evidence type="ECO:0000256" key="10">
    <source>
        <dbReference type="ARBA" id="ARBA00023235"/>
    </source>
</evidence>
<dbReference type="UniPathway" id="UPA00031">
    <property type="reaction ID" value="UER00009"/>
</dbReference>
<sequence length="237" mass="25850">MIIYPAIDIKDGKCVRLTQGLIDQEKVYFQSPQQVARLWQKQGAECLHLVDLDGAFTGSTKNLKTIEAIISEVDIPVQVGGGIRNIETIQALLQIGAERVILGTKALEDKAMLVNSIEKYGNRIVVSIDAKDGMVALEGWVKLSNVKAVDFVRELETMGVDHIVYTDISRDGMLEGPNLNGIKTIKEASKIKLIASGGVSCLQDLISLKELDVEGAIVGKALYEERFTLKQARGVIG</sequence>
<dbReference type="GO" id="GO:0000162">
    <property type="term" value="P:L-tryptophan biosynthetic process"/>
    <property type="evidence" value="ECO:0007669"/>
    <property type="project" value="TreeGrafter"/>
</dbReference>
<dbReference type="InterPro" id="IPR013785">
    <property type="entry name" value="Aldolase_TIM"/>
</dbReference>
<organism evidence="15 16">
    <name type="scientific">Alkaliphilus peptidifermentans DSM 18978</name>
    <dbReference type="NCBI Taxonomy" id="1120976"/>
    <lineage>
        <taxon>Bacteria</taxon>
        <taxon>Bacillati</taxon>
        <taxon>Bacillota</taxon>
        <taxon>Clostridia</taxon>
        <taxon>Peptostreptococcales</taxon>
        <taxon>Natronincolaceae</taxon>
        <taxon>Alkaliphilus</taxon>
    </lineage>
</organism>
<comment type="subcellular location">
    <subcellularLocation>
        <location evidence="2 12 14">Cytoplasm</location>
    </subcellularLocation>
</comment>
<dbReference type="STRING" id="1120976.SAMN03080606_00065"/>
<dbReference type="PANTHER" id="PTHR43090">
    <property type="entry name" value="1-(5-PHOSPHORIBOSYL)-5-[(5-PHOSPHORIBOSYLAMINO)METHYLIDENEAMINO] IMIDAZOLE-4-CARBOXAMIDE ISOMERASE"/>
    <property type="match status" value="1"/>
</dbReference>
<evidence type="ECO:0000256" key="6">
    <source>
        <dbReference type="ARBA" id="ARBA00018464"/>
    </source>
</evidence>
<evidence type="ECO:0000256" key="14">
    <source>
        <dbReference type="RuleBase" id="RU003658"/>
    </source>
</evidence>
<accession>A0A1G5AD22</accession>
<keyword evidence="9 12" id="KW-0368">Histidine biosynthesis</keyword>
<dbReference type="InterPro" id="IPR006062">
    <property type="entry name" value="His_biosynth"/>
</dbReference>
<evidence type="ECO:0000313" key="15">
    <source>
        <dbReference type="EMBL" id="SCX75761.1"/>
    </source>
</evidence>
<dbReference type="AlphaFoldDB" id="A0A1G5AD22"/>
<dbReference type="NCBIfam" id="NF010112">
    <property type="entry name" value="PRK13585.1"/>
    <property type="match status" value="1"/>
</dbReference>
<evidence type="ECO:0000256" key="12">
    <source>
        <dbReference type="HAMAP-Rule" id="MF_01014"/>
    </source>
</evidence>
<evidence type="ECO:0000256" key="9">
    <source>
        <dbReference type="ARBA" id="ARBA00023102"/>
    </source>
</evidence>
<evidence type="ECO:0000256" key="7">
    <source>
        <dbReference type="ARBA" id="ARBA00022490"/>
    </source>
</evidence>
<dbReference type="FunFam" id="3.20.20.70:FF:000009">
    <property type="entry name" value="1-(5-phosphoribosyl)-5-[(5-phosphoribosylamino)methylideneamino] imidazole-4-carboxamide isomerase"/>
    <property type="match status" value="1"/>
</dbReference>
<evidence type="ECO:0000256" key="8">
    <source>
        <dbReference type="ARBA" id="ARBA00022605"/>
    </source>
</evidence>
<reference evidence="15 16" key="1">
    <citation type="submission" date="2016-10" db="EMBL/GenBank/DDBJ databases">
        <authorList>
            <person name="de Groot N.N."/>
        </authorList>
    </citation>
    <scope>NUCLEOTIDE SEQUENCE [LARGE SCALE GENOMIC DNA]</scope>
    <source>
        <strain evidence="15 16">DSM 18978</strain>
    </source>
</reference>
<dbReference type="GO" id="GO:0005737">
    <property type="term" value="C:cytoplasm"/>
    <property type="evidence" value="ECO:0007669"/>
    <property type="project" value="UniProtKB-SubCell"/>
</dbReference>
<dbReference type="Gene3D" id="3.20.20.70">
    <property type="entry name" value="Aldolase class I"/>
    <property type="match status" value="1"/>
</dbReference>
<feature type="active site" description="Proton acceptor" evidence="12">
    <location>
        <position position="8"/>
    </location>
</feature>
<evidence type="ECO:0000256" key="5">
    <source>
        <dbReference type="ARBA" id="ARBA00012550"/>
    </source>
</evidence>
<dbReference type="InterPro" id="IPR044524">
    <property type="entry name" value="Isoase_HisA-like"/>
</dbReference>
<dbReference type="GO" id="GO:0003949">
    <property type="term" value="F:1-(5-phosphoribosyl)-5-[(5-phosphoribosylamino)methylideneamino]imidazole-4-carboxamide isomerase activity"/>
    <property type="evidence" value="ECO:0007669"/>
    <property type="project" value="UniProtKB-UniRule"/>
</dbReference>
<dbReference type="EC" id="5.3.1.16" evidence="5 12"/>
<comment type="catalytic activity">
    <reaction evidence="1 12 14">
        <text>1-(5-phospho-beta-D-ribosyl)-5-[(5-phospho-beta-D-ribosylamino)methylideneamino]imidazole-4-carboxamide = 5-[(5-phospho-1-deoxy-D-ribulos-1-ylimino)methylamino]-1-(5-phospho-beta-D-ribosyl)imidazole-4-carboxamide</text>
        <dbReference type="Rhea" id="RHEA:15469"/>
        <dbReference type="ChEBI" id="CHEBI:58435"/>
        <dbReference type="ChEBI" id="CHEBI:58525"/>
        <dbReference type="EC" id="5.3.1.16"/>
    </reaction>
</comment>
<evidence type="ECO:0000256" key="13">
    <source>
        <dbReference type="RuleBase" id="RU003657"/>
    </source>
</evidence>
<dbReference type="Pfam" id="PF00977">
    <property type="entry name" value="His_biosynth"/>
    <property type="match status" value="1"/>
</dbReference>
<dbReference type="InterPro" id="IPR011060">
    <property type="entry name" value="RibuloseP-bd_barrel"/>
</dbReference>
<dbReference type="NCBIfam" id="TIGR00007">
    <property type="entry name" value="1-(5-phosphoribosyl)-5-[(5-phosphoribosylamino)methylideneamino]imidazole-4-carboxamide isomerase"/>
    <property type="match status" value="1"/>
</dbReference>
<keyword evidence="7 12" id="KW-0963">Cytoplasm</keyword>
<feature type="active site" description="Proton donor" evidence="12">
    <location>
        <position position="129"/>
    </location>
</feature>
<proteinExistence type="inferred from homology"/>
<evidence type="ECO:0000256" key="1">
    <source>
        <dbReference type="ARBA" id="ARBA00000901"/>
    </source>
</evidence>